<evidence type="ECO:0008006" key="7">
    <source>
        <dbReference type="Google" id="ProtNLM"/>
    </source>
</evidence>
<evidence type="ECO:0000313" key="4">
    <source>
        <dbReference type="EMBL" id="SEU15935.1"/>
    </source>
</evidence>
<sequence length="96" mass="10570">MKLVSKTLLAGFTAWVLSPLSALALPPDCDEICVEFEACDTTCAVPWTTRIINCGRWETEYHQPGACTPSLAAEEGEEESLMSSEEVDASWERSQE</sequence>
<evidence type="ECO:0000313" key="6">
    <source>
        <dbReference type="Proteomes" id="UP000321514"/>
    </source>
</evidence>
<accession>A0A511T5G8</accession>
<reference evidence="3 6" key="2">
    <citation type="submission" date="2019-07" db="EMBL/GenBank/DDBJ databases">
        <title>Whole genome shotgun sequence of Myxococcus fulvus NBRC 100333.</title>
        <authorList>
            <person name="Hosoyama A."/>
            <person name="Uohara A."/>
            <person name="Ohji S."/>
            <person name="Ichikawa N."/>
        </authorList>
    </citation>
    <scope>NUCLEOTIDE SEQUENCE [LARGE SCALE GENOMIC DNA]</scope>
    <source>
        <strain evidence="3 6">NBRC 100333</strain>
    </source>
</reference>
<feature type="chain" id="PRO_5022956871" description="Lipoprotein" evidence="2">
    <location>
        <begin position="25"/>
        <end position="96"/>
    </location>
</feature>
<evidence type="ECO:0000313" key="5">
    <source>
        <dbReference type="Proteomes" id="UP000183760"/>
    </source>
</evidence>
<proteinExistence type="predicted"/>
<dbReference type="EMBL" id="FOIB01000005">
    <property type="protein sequence ID" value="SEU15935.1"/>
    <property type="molecule type" value="Genomic_DNA"/>
</dbReference>
<evidence type="ECO:0000256" key="2">
    <source>
        <dbReference type="SAM" id="SignalP"/>
    </source>
</evidence>
<dbReference type="RefSeq" id="WP_074955251.1">
    <property type="nucleotide sequence ID" value="NZ_BJXR01000031.1"/>
</dbReference>
<gene>
    <name evidence="3" type="ORF">MFU01_41940</name>
    <name evidence="4" type="ORF">SAMN05443572_105411</name>
</gene>
<reference evidence="4 5" key="1">
    <citation type="submission" date="2016-10" db="EMBL/GenBank/DDBJ databases">
        <authorList>
            <person name="Varghese N."/>
            <person name="Submissions S."/>
        </authorList>
    </citation>
    <scope>NUCLEOTIDE SEQUENCE [LARGE SCALE GENOMIC DNA]</scope>
    <source>
        <strain evidence="4 5">DSM 16525</strain>
    </source>
</reference>
<comment type="caution">
    <text evidence="3">The sequence shown here is derived from an EMBL/GenBank/DDBJ whole genome shotgun (WGS) entry which is preliminary data.</text>
</comment>
<dbReference type="Proteomes" id="UP000321514">
    <property type="component" value="Unassembled WGS sequence"/>
</dbReference>
<evidence type="ECO:0000313" key="3">
    <source>
        <dbReference type="EMBL" id="GEN09157.1"/>
    </source>
</evidence>
<dbReference type="Proteomes" id="UP000183760">
    <property type="component" value="Unassembled WGS sequence"/>
</dbReference>
<dbReference type="EMBL" id="BJXR01000031">
    <property type="protein sequence ID" value="GEN09157.1"/>
    <property type="molecule type" value="Genomic_DNA"/>
</dbReference>
<feature type="signal peptide" evidence="2">
    <location>
        <begin position="1"/>
        <end position="24"/>
    </location>
</feature>
<evidence type="ECO:0000256" key="1">
    <source>
        <dbReference type="SAM" id="MobiDB-lite"/>
    </source>
</evidence>
<feature type="region of interest" description="Disordered" evidence="1">
    <location>
        <begin position="72"/>
        <end position="96"/>
    </location>
</feature>
<organism evidence="3 6">
    <name type="scientific">Myxococcus fulvus</name>
    <dbReference type="NCBI Taxonomy" id="33"/>
    <lineage>
        <taxon>Bacteria</taxon>
        <taxon>Pseudomonadati</taxon>
        <taxon>Myxococcota</taxon>
        <taxon>Myxococcia</taxon>
        <taxon>Myxococcales</taxon>
        <taxon>Cystobacterineae</taxon>
        <taxon>Myxococcaceae</taxon>
        <taxon>Myxococcus</taxon>
    </lineage>
</organism>
<feature type="compositionally biased region" description="Acidic residues" evidence="1">
    <location>
        <begin position="74"/>
        <end position="89"/>
    </location>
</feature>
<keyword evidence="5" id="KW-1185">Reference proteome</keyword>
<name>A0A511T5G8_MYXFU</name>
<dbReference type="AlphaFoldDB" id="A0A511T5G8"/>
<protein>
    <recommendedName>
        <fullName evidence="7">Lipoprotein</fullName>
    </recommendedName>
</protein>
<keyword evidence="2" id="KW-0732">Signal</keyword>